<name>A0ABW5PR33_9BACI</name>
<dbReference type="RefSeq" id="WP_141190810.1">
    <property type="nucleotide sequence ID" value="NZ_JBHUMR010000009.1"/>
</dbReference>
<evidence type="ECO:0000313" key="2">
    <source>
        <dbReference type="EMBL" id="MFD2617322.1"/>
    </source>
</evidence>
<reference evidence="3" key="1">
    <citation type="journal article" date="2019" name="Int. J. Syst. Evol. Microbiol.">
        <title>The Global Catalogue of Microorganisms (GCM) 10K type strain sequencing project: providing services to taxonomists for standard genome sequencing and annotation.</title>
        <authorList>
            <consortium name="The Broad Institute Genomics Platform"/>
            <consortium name="The Broad Institute Genome Sequencing Center for Infectious Disease"/>
            <person name="Wu L."/>
            <person name="Ma J."/>
        </authorList>
    </citation>
    <scope>NUCLEOTIDE SEQUENCE [LARGE SCALE GENOMIC DNA]</scope>
    <source>
        <strain evidence="3">TISTR 2241</strain>
    </source>
</reference>
<organism evidence="2 3">
    <name type="scientific">Terrilactibacillus laevilacticus</name>
    <dbReference type="NCBI Taxonomy" id="1380157"/>
    <lineage>
        <taxon>Bacteria</taxon>
        <taxon>Bacillati</taxon>
        <taxon>Bacillota</taxon>
        <taxon>Bacilli</taxon>
        <taxon>Bacillales</taxon>
        <taxon>Bacillaceae</taxon>
        <taxon>Terrilactibacillus</taxon>
    </lineage>
</organism>
<comment type="caution">
    <text evidence="2">The sequence shown here is derived from an EMBL/GenBank/DDBJ whole genome shotgun (WGS) entry which is preliminary data.</text>
</comment>
<proteinExistence type="predicted"/>
<keyword evidence="3" id="KW-1185">Reference proteome</keyword>
<gene>
    <name evidence="2" type="ORF">ACFSTF_08350</name>
</gene>
<evidence type="ECO:0000256" key="1">
    <source>
        <dbReference type="SAM" id="MobiDB-lite"/>
    </source>
</evidence>
<evidence type="ECO:0000313" key="3">
    <source>
        <dbReference type="Proteomes" id="UP001597458"/>
    </source>
</evidence>
<accession>A0ABW5PR33</accession>
<feature type="compositionally biased region" description="Polar residues" evidence="1">
    <location>
        <begin position="16"/>
        <end position="25"/>
    </location>
</feature>
<sequence length="105" mass="11895">MTDHPNEKPEVKSSMDSKPLSDTNEQIQAINQRLTNTLVSGILKKHGVDRSKLKPLSEEKKQELRDLVNDLKSKLEALSSNTVKESAEEAAPTKKRRIKRKSLME</sequence>
<feature type="region of interest" description="Disordered" evidence="1">
    <location>
        <begin position="79"/>
        <end position="105"/>
    </location>
</feature>
<protein>
    <submittedName>
        <fullName evidence="2">Uncharacterized protein</fullName>
    </submittedName>
</protein>
<dbReference type="Proteomes" id="UP001597458">
    <property type="component" value="Unassembled WGS sequence"/>
</dbReference>
<feature type="compositionally biased region" description="Basic and acidic residues" evidence="1">
    <location>
        <begin position="1"/>
        <end position="15"/>
    </location>
</feature>
<feature type="region of interest" description="Disordered" evidence="1">
    <location>
        <begin position="1"/>
        <end position="25"/>
    </location>
</feature>
<dbReference type="EMBL" id="JBHUMR010000009">
    <property type="protein sequence ID" value="MFD2617322.1"/>
    <property type="molecule type" value="Genomic_DNA"/>
</dbReference>
<feature type="compositionally biased region" description="Basic residues" evidence="1">
    <location>
        <begin position="93"/>
        <end position="105"/>
    </location>
</feature>